<gene>
    <name evidence="2" type="ORF">ACD_71C00173G0002</name>
</gene>
<reference evidence="2" key="1">
    <citation type="journal article" date="2012" name="Science">
        <title>Fermentation, hydrogen, and sulfur metabolism in multiple uncultivated bacterial phyla.</title>
        <authorList>
            <person name="Wrighton K.C."/>
            <person name="Thomas B.C."/>
            <person name="Sharon I."/>
            <person name="Miller C.S."/>
            <person name="Castelle C.J."/>
            <person name="VerBerkmoes N.C."/>
            <person name="Wilkins M.J."/>
            <person name="Hettich R.L."/>
            <person name="Lipton M.S."/>
            <person name="Williams K.H."/>
            <person name="Long P.E."/>
            <person name="Banfield J.F."/>
        </authorList>
    </citation>
    <scope>NUCLEOTIDE SEQUENCE [LARGE SCALE GENOMIC DNA]</scope>
</reference>
<accession>K1Z467</accession>
<evidence type="ECO:0000313" key="2">
    <source>
        <dbReference type="EMBL" id="EKD44342.1"/>
    </source>
</evidence>
<feature type="transmembrane region" description="Helical" evidence="1">
    <location>
        <begin position="177"/>
        <end position="206"/>
    </location>
</feature>
<organism evidence="2">
    <name type="scientific">uncultured bacterium</name>
    <name type="common">gcode 4</name>
    <dbReference type="NCBI Taxonomy" id="1234023"/>
    <lineage>
        <taxon>Bacteria</taxon>
        <taxon>environmental samples</taxon>
    </lineage>
</organism>
<keyword evidence="1" id="KW-0812">Transmembrane</keyword>
<dbReference type="AlphaFoldDB" id="K1Z467"/>
<feature type="transmembrane region" description="Helical" evidence="1">
    <location>
        <begin position="137"/>
        <end position="165"/>
    </location>
</feature>
<keyword evidence="1" id="KW-1133">Transmembrane helix</keyword>
<comment type="caution">
    <text evidence="2">The sequence shown here is derived from an EMBL/GenBank/DDBJ whole genome shotgun (WGS) entry which is preliminary data.</text>
</comment>
<sequence length="291" mass="33705">MFASYLSNLKHIGQDILLLYRNFIHWNLSKILIYLYANIAGFILSLPFLGIFIYQYITVYNSLMVETDMQTFMMGHFISVLISMLLIIIVVTIFICAYSYSYFLMQNVYKSYLAGEKLPYRDNLYFSWKHIRAYIGILGWISLYLLGPIAVFLIWMLIIGIIAAFNPGLPPFILGSITLVISIGLFIWFVALAIRLAFAYFELLYSENIEKSKTYTDKSLVTTKGKVWKIILLILPFFLVIWLFAGLIGWGDAFLKAHPIYETLFVIFSFLVFEGLTSMIYLSVYHILKKS</sequence>
<feature type="transmembrane region" description="Helical" evidence="1">
    <location>
        <begin position="77"/>
        <end position="100"/>
    </location>
</feature>
<keyword evidence="1" id="KW-0472">Membrane</keyword>
<feature type="transmembrane region" description="Helical" evidence="1">
    <location>
        <begin position="31"/>
        <end position="57"/>
    </location>
</feature>
<dbReference type="EMBL" id="AMFJ01028904">
    <property type="protein sequence ID" value="EKD44342.1"/>
    <property type="molecule type" value="Genomic_DNA"/>
</dbReference>
<protein>
    <recommendedName>
        <fullName evidence="3">Glycerophosphoryl diester phosphodiesterase membrane domain-containing protein</fullName>
    </recommendedName>
</protein>
<feature type="transmembrane region" description="Helical" evidence="1">
    <location>
        <begin position="227"/>
        <end position="251"/>
    </location>
</feature>
<feature type="transmembrane region" description="Helical" evidence="1">
    <location>
        <begin position="263"/>
        <end position="288"/>
    </location>
</feature>
<proteinExistence type="predicted"/>
<evidence type="ECO:0008006" key="3">
    <source>
        <dbReference type="Google" id="ProtNLM"/>
    </source>
</evidence>
<name>K1Z467_9BACT</name>
<evidence type="ECO:0000256" key="1">
    <source>
        <dbReference type="SAM" id="Phobius"/>
    </source>
</evidence>